<dbReference type="Proteomes" id="UP000780801">
    <property type="component" value="Unassembled WGS sequence"/>
</dbReference>
<keyword evidence="2" id="KW-1185">Reference proteome</keyword>
<accession>A0A9P6KBN6</accession>
<dbReference type="EMBL" id="JAABOA010003253">
    <property type="protein sequence ID" value="KAF9578860.1"/>
    <property type="molecule type" value="Genomic_DNA"/>
</dbReference>
<protein>
    <submittedName>
        <fullName evidence="1">Uncharacterized protein</fullName>
    </submittedName>
</protein>
<evidence type="ECO:0000313" key="1">
    <source>
        <dbReference type="EMBL" id="KAF9578860.1"/>
    </source>
</evidence>
<gene>
    <name evidence="1" type="ORF">BGW38_005141</name>
</gene>
<comment type="caution">
    <text evidence="1">The sequence shown here is derived from an EMBL/GenBank/DDBJ whole genome shotgun (WGS) entry which is preliminary data.</text>
</comment>
<organism evidence="1 2">
    <name type="scientific">Lunasporangiospora selenospora</name>
    <dbReference type="NCBI Taxonomy" id="979761"/>
    <lineage>
        <taxon>Eukaryota</taxon>
        <taxon>Fungi</taxon>
        <taxon>Fungi incertae sedis</taxon>
        <taxon>Mucoromycota</taxon>
        <taxon>Mortierellomycotina</taxon>
        <taxon>Mortierellomycetes</taxon>
        <taxon>Mortierellales</taxon>
        <taxon>Mortierellaceae</taxon>
        <taxon>Lunasporangiospora</taxon>
    </lineage>
</organism>
<dbReference type="AlphaFoldDB" id="A0A9P6KBN6"/>
<evidence type="ECO:0000313" key="2">
    <source>
        <dbReference type="Proteomes" id="UP000780801"/>
    </source>
</evidence>
<reference evidence="1" key="1">
    <citation type="journal article" date="2020" name="Fungal Divers.">
        <title>Resolving the Mortierellaceae phylogeny through synthesis of multi-gene phylogenetics and phylogenomics.</title>
        <authorList>
            <person name="Vandepol N."/>
            <person name="Liber J."/>
            <person name="Desiro A."/>
            <person name="Na H."/>
            <person name="Kennedy M."/>
            <person name="Barry K."/>
            <person name="Grigoriev I.V."/>
            <person name="Miller A.N."/>
            <person name="O'Donnell K."/>
            <person name="Stajich J.E."/>
            <person name="Bonito G."/>
        </authorList>
    </citation>
    <scope>NUCLEOTIDE SEQUENCE</scope>
    <source>
        <strain evidence="1">KOD1015</strain>
    </source>
</reference>
<sequence>MNDGFKDARELLTPTWIQFKLSYVEEAEAIAYNIPGFREADGKRLPKEIYYTATLQQKKDYEKRFQKDQQEKQIEFLMAAYKELKRAQSQAPAVYPGV</sequence>
<proteinExistence type="predicted"/>
<dbReference type="OrthoDB" id="2352140at2759"/>
<name>A0A9P6KBN6_9FUNG</name>